<sequence length="441" mass="50486">MEWNSLIRKLIVMAFMVALLIQHGSCHGGRRHHHHHHHHGHRGHHHHHHGHHHPPTKGHHYGSFVQRVGTHFILNGKPHYVNGFNSYWMMYMASDPSTMSKVTTTFQEASQHGLNVARTWAFSDGGYRSLQVSPGSYDEAVFEGLDFVVSEAGKYGVRLILSLVNNWHDYGGKNQYVQWARDRGQYVNNEDDFYTNPVVKQYYKNHIQAVLTRKNTITGVAYKDDPTIFAWELMNEPRSQTDYSGKSIQEWVEEMAAYVKSIDRNHLLEIGLEGFYGESTPEKKQFNPGYTVGTDFISNNQVPEIDFATIHLYPDQWVSSTDEAAQAAFVDKWVQAHIQDSDTVLKKPILLSEFGKSRWSSGYTEEKRNSYFEELYNAIYKSASSGGSCAGGLFWQLMAQGMDGFRDGYEVIFEESPSTADVITQQSHKMSSLTHRRTRHP</sequence>
<accession>A0ACB9PN56</accession>
<evidence type="ECO:0000313" key="1">
    <source>
        <dbReference type="EMBL" id="KAI4349836.1"/>
    </source>
</evidence>
<dbReference type="EMBL" id="CM039429">
    <property type="protein sequence ID" value="KAI4349836.1"/>
    <property type="molecule type" value="Genomic_DNA"/>
</dbReference>
<gene>
    <name evidence="1" type="ORF">L6164_010385</name>
</gene>
<comment type="caution">
    <text evidence="1">The sequence shown here is derived from an EMBL/GenBank/DDBJ whole genome shotgun (WGS) entry which is preliminary data.</text>
</comment>
<evidence type="ECO:0000313" key="2">
    <source>
        <dbReference type="Proteomes" id="UP000828941"/>
    </source>
</evidence>
<keyword evidence="2" id="KW-1185">Reference proteome</keyword>
<reference evidence="1 2" key="1">
    <citation type="journal article" date="2022" name="DNA Res.">
        <title>Chromosomal-level genome assembly of the orchid tree Bauhinia variegata (Leguminosae; Cercidoideae) supports the allotetraploid origin hypothesis of Bauhinia.</title>
        <authorList>
            <person name="Zhong Y."/>
            <person name="Chen Y."/>
            <person name="Zheng D."/>
            <person name="Pang J."/>
            <person name="Liu Y."/>
            <person name="Luo S."/>
            <person name="Meng S."/>
            <person name="Qian L."/>
            <person name="Wei D."/>
            <person name="Dai S."/>
            <person name="Zhou R."/>
        </authorList>
    </citation>
    <scope>NUCLEOTIDE SEQUENCE [LARGE SCALE GENOMIC DNA]</scope>
    <source>
        <strain evidence="1">BV-YZ2020</strain>
    </source>
</reference>
<organism evidence="1 2">
    <name type="scientific">Bauhinia variegata</name>
    <name type="common">Purple orchid tree</name>
    <name type="synonym">Phanera variegata</name>
    <dbReference type="NCBI Taxonomy" id="167791"/>
    <lineage>
        <taxon>Eukaryota</taxon>
        <taxon>Viridiplantae</taxon>
        <taxon>Streptophyta</taxon>
        <taxon>Embryophyta</taxon>
        <taxon>Tracheophyta</taxon>
        <taxon>Spermatophyta</taxon>
        <taxon>Magnoliopsida</taxon>
        <taxon>eudicotyledons</taxon>
        <taxon>Gunneridae</taxon>
        <taxon>Pentapetalae</taxon>
        <taxon>rosids</taxon>
        <taxon>fabids</taxon>
        <taxon>Fabales</taxon>
        <taxon>Fabaceae</taxon>
        <taxon>Cercidoideae</taxon>
        <taxon>Cercideae</taxon>
        <taxon>Bauhiniinae</taxon>
        <taxon>Bauhinia</taxon>
    </lineage>
</organism>
<name>A0ACB9PN56_BAUVA</name>
<protein>
    <submittedName>
        <fullName evidence="1">Uncharacterized protein</fullName>
    </submittedName>
</protein>
<proteinExistence type="predicted"/>
<dbReference type="Proteomes" id="UP000828941">
    <property type="component" value="Chromosome 4"/>
</dbReference>